<dbReference type="PANTHER" id="PTHR43883:SF1">
    <property type="entry name" value="GLUCONOKINASE"/>
    <property type="match status" value="1"/>
</dbReference>
<dbReference type="Pfam" id="PF01636">
    <property type="entry name" value="APH"/>
    <property type="match status" value="1"/>
</dbReference>
<protein>
    <submittedName>
        <fullName evidence="2">AAA family ATPase</fullName>
    </submittedName>
</protein>
<sequence>MTTPEEARQAPLIEAMHHGAFYPHEVDAPVEVVRTHISHVFLAGAYAYKLKRPLNLGFLDYTTLAKRKSYCQAELDLNRRYAPQLYREVRPIGRRAAGYVMGSEQDVVDYVVCMRRFDEADVFSRMFADGRLESEHLRRLAVRLADIHAQAPRGPHITRFGSLGAVRKVVEDNYRETAAFVGCLQTEKQLNETRAYTDRLFSEHADWFLARCDGGFIRECHGDLHLNNVCWFEGDPCPFDCIEFNEAFRFIDVLYDVAFMVMDLVYRDRLDLAFGFLNTYLERTGDYAGARLIPFYVSLRAYVRAKVYSLMSLDEALGSEARHKLETKAAGFYRLAWRFAQPRHLGMVAVAGFSGAGKSTVAAYAAGLLGAIHLRSDALRKHLGDQPLDSQGDADLYDPEHTRRTYAELIEQAVALARTGMPVIVDAKFDRQTWRAQLLQAANEAQLSLHFCWCRADEPILRHRLTHRIGDVSDATADLLPHQFAQWQGFEADEPVFELDTDGDWQHRLREALAQVLPSVPAGFL</sequence>
<dbReference type="InterPro" id="IPR052732">
    <property type="entry name" value="Cell-binding_unc_protein"/>
</dbReference>
<dbReference type="KEGG" id="scor:J3U87_27730"/>
<dbReference type="SUPFAM" id="SSF52540">
    <property type="entry name" value="P-loop containing nucleoside triphosphate hydrolases"/>
    <property type="match status" value="1"/>
</dbReference>
<accession>A0A8A4TIE6</accession>
<evidence type="ECO:0000313" key="3">
    <source>
        <dbReference type="Proteomes" id="UP000663929"/>
    </source>
</evidence>
<evidence type="ECO:0000313" key="2">
    <source>
        <dbReference type="EMBL" id="QTD49393.1"/>
    </source>
</evidence>
<dbReference type="SUPFAM" id="SSF56112">
    <property type="entry name" value="Protein kinase-like (PK-like)"/>
    <property type="match status" value="1"/>
</dbReference>
<dbReference type="InterPro" id="IPR002575">
    <property type="entry name" value="Aminoglycoside_PTrfase"/>
</dbReference>
<gene>
    <name evidence="2" type="ORF">J3U87_27730</name>
</gene>
<feature type="domain" description="Aminoglycoside phosphotransferase" evidence="1">
    <location>
        <begin position="72"/>
        <end position="291"/>
    </location>
</feature>
<dbReference type="Gene3D" id="3.40.50.300">
    <property type="entry name" value="P-loop containing nucleotide triphosphate hydrolases"/>
    <property type="match status" value="1"/>
</dbReference>
<dbReference type="RefSeq" id="WP_237379028.1">
    <property type="nucleotide sequence ID" value="NZ_CP071793.1"/>
</dbReference>
<dbReference type="Pfam" id="PF13671">
    <property type="entry name" value="AAA_33"/>
    <property type="match status" value="1"/>
</dbReference>
<reference evidence="2" key="1">
    <citation type="submission" date="2021-03" db="EMBL/GenBank/DDBJ databases">
        <title>Acanthopleuribacteraceae sp. M133.</title>
        <authorList>
            <person name="Wang G."/>
        </authorList>
    </citation>
    <scope>NUCLEOTIDE SEQUENCE</scope>
    <source>
        <strain evidence="2">M133</strain>
    </source>
</reference>
<dbReference type="AlphaFoldDB" id="A0A8A4TIE6"/>
<dbReference type="Gene3D" id="3.90.1200.10">
    <property type="match status" value="1"/>
</dbReference>
<dbReference type="PANTHER" id="PTHR43883">
    <property type="entry name" value="SLR0207 PROTEIN"/>
    <property type="match status" value="1"/>
</dbReference>
<proteinExistence type="predicted"/>
<organism evidence="2 3">
    <name type="scientific">Sulfidibacter corallicola</name>
    <dbReference type="NCBI Taxonomy" id="2818388"/>
    <lineage>
        <taxon>Bacteria</taxon>
        <taxon>Pseudomonadati</taxon>
        <taxon>Acidobacteriota</taxon>
        <taxon>Holophagae</taxon>
        <taxon>Acanthopleuribacterales</taxon>
        <taxon>Acanthopleuribacteraceae</taxon>
        <taxon>Sulfidibacter</taxon>
    </lineage>
</organism>
<keyword evidence="3" id="KW-1185">Reference proteome</keyword>
<dbReference type="InterPro" id="IPR027417">
    <property type="entry name" value="P-loop_NTPase"/>
</dbReference>
<dbReference type="InterPro" id="IPR011009">
    <property type="entry name" value="Kinase-like_dom_sf"/>
</dbReference>
<evidence type="ECO:0000259" key="1">
    <source>
        <dbReference type="Pfam" id="PF01636"/>
    </source>
</evidence>
<dbReference type="Proteomes" id="UP000663929">
    <property type="component" value="Chromosome"/>
</dbReference>
<dbReference type="EMBL" id="CP071793">
    <property type="protein sequence ID" value="QTD49393.1"/>
    <property type="molecule type" value="Genomic_DNA"/>
</dbReference>
<name>A0A8A4TIE6_SULCO</name>